<dbReference type="Proteomes" id="UP001148662">
    <property type="component" value="Unassembled WGS sequence"/>
</dbReference>
<gene>
    <name evidence="1" type="ORF">NM688_g3333</name>
</gene>
<evidence type="ECO:0000313" key="1">
    <source>
        <dbReference type="EMBL" id="KAJ3553996.1"/>
    </source>
</evidence>
<accession>A0ACC1T5X0</accession>
<dbReference type="EMBL" id="JANHOG010000475">
    <property type="protein sequence ID" value="KAJ3553996.1"/>
    <property type="molecule type" value="Genomic_DNA"/>
</dbReference>
<organism evidence="1 2">
    <name type="scientific">Phlebia brevispora</name>
    <dbReference type="NCBI Taxonomy" id="194682"/>
    <lineage>
        <taxon>Eukaryota</taxon>
        <taxon>Fungi</taxon>
        <taxon>Dikarya</taxon>
        <taxon>Basidiomycota</taxon>
        <taxon>Agaricomycotina</taxon>
        <taxon>Agaricomycetes</taxon>
        <taxon>Polyporales</taxon>
        <taxon>Meruliaceae</taxon>
        <taxon>Phlebia</taxon>
    </lineage>
</organism>
<sequence length="681" mass="76953">MPRNPDAKVFKKLLKEARKNARETRGYNSEATRTALTDAFQQACNGKSPYSWQLDITEALLLGLDCLLIAGTGAGKTMPMGMGLLLPEHQDKFVIIISPLNELERDQAARFNEIGLSATPVNGENWSKALRKELITHKFKILLTSPEMALDHSEFSSLVRDPEFMKDCLTVVVDEAHCISQWGPDFRKQYNQLQDLRASVPLGVPFFAASATLPPTVRSDVKAKLGFVKSRTYQVNLGNDKPNIFPIICRMKGASGDLQALDFVVQEGRDGGELVRTIVFVNSCNLALEACEHLRRLVPNLRNQIGFLHAGRSKRSRRQVMRRFRKGQIKILCATEAAGMGMDIRDVVRTTQFMVPSSRSVLKQREGRAGRDGRLALAILLVEPSVFQKQKRAPRKKAMKRQAAESSDEGEASHDEEMPPSEDEIRLGDDGDYEYKKKVEEGMRTWIETPGCRRDIDDEYFENPMRSCTPTVACCDNCLLKQAENAPESLSDEQRELLAFVQRLRSRTEPPAQTVPQLAVKKQPTGLPGPRRGEHLAACRRALIDWRWQTWLADFWMCAFDERTVLEDKDLTTLASKARIQTIADVKIEVPNWDFANKYGTAVLKILQEIDEKWRAEREAEQARKKEEKAAAQAAKKSQRQHVELVQRSCPAPSNHPEGYFWSYAHQAWLPTPAHVSSVRT</sequence>
<comment type="caution">
    <text evidence="1">The sequence shown here is derived from an EMBL/GenBank/DDBJ whole genome shotgun (WGS) entry which is preliminary data.</text>
</comment>
<keyword evidence="2" id="KW-1185">Reference proteome</keyword>
<proteinExistence type="predicted"/>
<evidence type="ECO:0000313" key="2">
    <source>
        <dbReference type="Proteomes" id="UP001148662"/>
    </source>
</evidence>
<name>A0ACC1T5X0_9APHY</name>
<protein>
    <submittedName>
        <fullName evidence="1">Uncharacterized protein</fullName>
    </submittedName>
</protein>
<reference evidence="1" key="1">
    <citation type="submission" date="2022-07" db="EMBL/GenBank/DDBJ databases">
        <title>Genome Sequence of Phlebia brevispora.</title>
        <authorList>
            <person name="Buettner E."/>
        </authorList>
    </citation>
    <scope>NUCLEOTIDE SEQUENCE</scope>
    <source>
        <strain evidence="1">MPL23</strain>
    </source>
</reference>